<feature type="non-terminal residue" evidence="1">
    <location>
        <position position="1"/>
    </location>
</feature>
<keyword evidence="1" id="KW-0808">Transferase</keyword>
<sequence length="72" mass="8395">MFVCFIKATEIERLITWYNPLSSPELELDQTGENSVANWRSKYISLSEKQWKDNVNLAWSISPHLAVQLPTR</sequence>
<gene>
    <name evidence="1" type="primary">PI4KA</name>
    <name evidence="1" type="ORF">L345_11930</name>
</gene>
<reference evidence="1 2" key="1">
    <citation type="journal article" date="2013" name="Proc. Natl. Acad. Sci. U.S.A.">
        <title>The king cobra genome reveals dynamic gene evolution and adaptation in the snake venom system.</title>
        <authorList>
            <person name="Vonk F.J."/>
            <person name="Casewell N.R."/>
            <person name="Henkel C.V."/>
            <person name="Heimberg A.M."/>
            <person name="Jansen H.J."/>
            <person name="McCleary R.J."/>
            <person name="Kerkkamp H.M."/>
            <person name="Vos R.A."/>
            <person name="Guerreiro I."/>
            <person name="Calvete J.J."/>
            <person name="Wuster W."/>
            <person name="Woods A.E."/>
            <person name="Logan J.M."/>
            <person name="Harrison R.A."/>
            <person name="Castoe T.A."/>
            <person name="de Koning A.P."/>
            <person name="Pollock D.D."/>
            <person name="Yandell M."/>
            <person name="Calderon D."/>
            <person name="Renjifo C."/>
            <person name="Currier R.B."/>
            <person name="Salgado D."/>
            <person name="Pla D."/>
            <person name="Sanz L."/>
            <person name="Hyder A.S."/>
            <person name="Ribeiro J.M."/>
            <person name="Arntzen J.W."/>
            <person name="van den Thillart G.E."/>
            <person name="Boetzer M."/>
            <person name="Pirovano W."/>
            <person name="Dirks R.P."/>
            <person name="Spaink H.P."/>
            <person name="Duboule D."/>
            <person name="McGlinn E."/>
            <person name="Kini R.M."/>
            <person name="Richardson M.K."/>
        </authorList>
    </citation>
    <scope>NUCLEOTIDE SEQUENCE</scope>
    <source>
        <tissue evidence="1">Blood</tissue>
    </source>
</reference>
<evidence type="ECO:0000313" key="1">
    <source>
        <dbReference type="EMBL" id="ETE62308.1"/>
    </source>
</evidence>
<evidence type="ECO:0000313" key="2">
    <source>
        <dbReference type="Proteomes" id="UP000018936"/>
    </source>
</evidence>
<dbReference type="AlphaFoldDB" id="V8NKV8"/>
<name>V8NKV8_OPHHA</name>
<keyword evidence="1" id="KW-0418">Kinase</keyword>
<dbReference type="GO" id="GO:0016301">
    <property type="term" value="F:kinase activity"/>
    <property type="evidence" value="ECO:0007669"/>
    <property type="project" value="UniProtKB-KW"/>
</dbReference>
<dbReference type="EMBL" id="AZIM01003329">
    <property type="protein sequence ID" value="ETE62308.1"/>
    <property type="molecule type" value="Genomic_DNA"/>
</dbReference>
<comment type="caution">
    <text evidence="1">The sequence shown here is derived from an EMBL/GenBank/DDBJ whole genome shotgun (WGS) entry which is preliminary data.</text>
</comment>
<dbReference type="OrthoDB" id="10264149at2759"/>
<keyword evidence="2" id="KW-1185">Reference proteome</keyword>
<dbReference type="Proteomes" id="UP000018936">
    <property type="component" value="Unassembled WGS sequence"/>
</dbReference>
<proteinExistence type="predicted"/>
<accession>V8NKV8</accession>
<organism evidence="1 2">
    <name type="scientific">Ophiophagus hannah</name>
    <name type="common">King cobra</name>
    <name type="synonym">Naja hannah</name>
    <dbReference type="NCBI Taxonomy" id="8665"/>
    <lineage>
        <taxon>Eukaryota</taxon>
        <taxon>Metazoa</taxon>
        <taxon>Chordata</taxon>
        <taxon>Craniata</taxon>
        <taxon>Vertebrata</taxon>
        <taxon>Euteleostomi</taxon>
        <taxon>Lepidosauria</taxon>
        <taxon>Squamata</taxon>
        <taxon>Bifurcata</taxon>
        <taxon>Unidentata</taxon>
        <taxon>Episquamata</taxon>
        <taxon>Toxicofera</taxon>
        <taxon>Serpentes</taxon>
        <taxon>Colubroidea</taxon>
        <taxon>Elapidae</taxon>
        <taxon>Elapinae</taxon>
        <taxon>Ophiophagus</taxon>
    </lineage>
</organism>
<protein>
    <submittedName>
        <fullName evidence="1">Phosphatidylinositol 4-kinase alpha</fullName>
    </submittedName>
</protein>